<evidence type="ECO:0000313" key="5">
    <source>
        <dbReference type="Proteomes" id="UP000275408"/>
    </source>
</evidence>
<dbReference type="SMART" id="SM00320">
    <property type="entry name" value="WD40"/>
    <property type="match status" value="3"/>
</dbReference>
<keyword evidence="5" id="KW-1185">Reference proteome</keyword>
<dbReference type="GO" id="GO:0048066">
    <property type="term" value="P:developmental pigmentation"/>
    <property type="evidence" value="ECO:0007669"/>
    <property type="project" value="TreeGrafter"/>
</dbReference>
<dbReference type="Gene3D" id="2.130.10.10">
    <property type="entry name" value="YVTN repeat-like/Quinoprotein amine dehydrogenase"/>
    <property type="match status" value="1"/>
</dbReference>
<dbReference type="PANTHER" id="PTHR23287">
    <property type="entry name" value="RUBY-EYE2-LIKE PROTEIN"/>
    <property type="match status" value="1"/>
</dbReference>
<dbReference type="InterPro" id="IPR001680">
    <property type="entry name" value="WD40_rpt"/>
</dbReference>
<accession>A0A3M6THN4</accession>
<feature type="domain" description="HPS5-like beta-propeller" evidence="2">
    <location>
        <begin position="20"/>
        <end position="347"/>
    </location>
</feature>
<feature type="domain" description="HPS5 TPR" evidence="3">
    <location>
        <begin position="1026"/>
        <end position="1372"/>
    </location>
</feature>
<organism evidence="4 5">
    <name type="scientific">Pocillopora damicornis</name>
    <name type="common">Cauliflower coral</name>
    <name type="synonym">Millepora damicornis</name>
    <dbReference type="NCBI Taxonomy" id="46731"/>
    <lineage>
        <taxon>Eukaryota</taxon>
        <taxon>Metazoa</taxon>
        <taxon>Cnidaria</taxon>
        <taxon>Anthozoa</taxon>
        <taxon>Hexacorallia</taxon>
        <taxon>Scleractinia</taxon>
        <taxon>Astrocoeniina</taxon>
        <taxon>Pocilloporidae</taxon>
        <taxon>Pocillopora</taxon>
    </lineage>
</organism>
<dbReference type="Pfam" id="PF23758">
    <property type="entry name" value="TPR_HPS5"/>
    <property type="match status" value="1"/>
</dbReference>
<feature type="region of interest" description="Disordered" evidence="1">
    <location>
        <begin position="530"/>
        <end position="629"/>
    </location>
</feature>
<evidence type="ECO:0000259" key="2">
    <source>
        <dbReference type="Pfam" id="PF23756"/>
    </source>
</evidence>
<proteinExistence type="predicted"/>
<dbReference type="STRING" id="46731.A0A3M6THN4"/>
<feature type="compositionally biased region" description="Basic and acidic residues" evidence="1">
    <location>
        <begin position="570"/>
        <end position="597"/>
    </location>
</feature>
<dbReference type="PANTHER" id="PTHR23287:SF18">
    <property type="entry name" value="BLOC-2 COMPLEX MEMBER HPS5"/>
    <property type="match status" value="1"/>
</dbReference>
<feature type="compositionally biased region" description="Basic residues" evidence="1">
    <location>
        <begin position="617"/>
        <end position="627"/>
    </location>
</feature>
<name>A0A3M6THN4_POCDA</name>
<dbReference type="OrthoDB" id="19493at2759"/>
<dbReference type="InterPro" id="IPR015943">
    <property type="entry name" value="WD40/YVTN_repeat-like_dom_sf"/>
</dbReference>
<dbReference type="InterPro" id="IPR056445">
    <property type="entry name" value="TPR_HPS5"/>
</dbReference>
<dbReference type="Proteomes" id="UP000275408">
    <property type="component" value="Unassembled WGS sequence"/>
</dbReference>
<dbReference type="EMBL" id="RCHS01003576">
    <property type="protein sequence ID" value="RMX40764.1"/>
    <property type="molecule type" value="Genomic_DNA"/>
</dbReference>
<protein>
    <recommendedName>
        <fullName evidence="6">RING-type domain-containing protein</fullName>
    </recommendedName>
</protein>
<gene>
    <name evidence="4" type="ORF">pdam_00020835</name>
</gene>
<sequence length="1522" mass="170779">MAAAEVIRWSTVVGEYGVLLTEMGSMEDLQTPIKPYPRIKYTCMAASKKYIAMGSSTGAIYIFDRKTLKHIRFISNKDGPILAVCFTQSRSLLGVATSSGIVLVLQVSSKHREKPKFIRRSEEHKNTTVTALCWDKDECRLFAGDVNGVVSVIHIPVMPHSVNKGFPLLHTSGIVAKAQTVIVQLDCINDKLLVSTMTKTAVVDLKSLDCVPVGVKLRDGLYGSCFFKEENSDSPTVYSARPGSRLWEASMDGQVMATQQYKKLLGSPPVPILGYSHGDDEPIDEEEFPPQSVNFAKLLLVRSRFLVTWHGSSLYIMDPILGQLVAWYNINTVVQDLVCIGREFYVYDAEDCVKWFALLSVKECISRLHEMGEIRQCLKVVLDCKHFIIPGSARDVVPVSLVTNLKESLSEEDMENKDQIAELEELERGMEPATDENVNLPDFHGNTSLTASPDTLSVCSDALTDDLEPNGRMAEIGQEDDYSPNNKCDDDGSEVKGALHRKLMKQWSGNISLEGMLISAAAAAKKFTSERQKGNLKLSSESQSDAVEFKSETASDPSAGQPNELPDIQEVVREEESPRLQKKSLEQSPCHSDDSESRQSGNEGAVVEEEVFEKRERREKKKKKKRVVTVDIDSPQLKQEVSLGSPIPLVRSASFRGTYSPTEDAEVRSRLLSEPEKLVTSPAQSELPPAIPAMLSKAKGLLKKKLKVPSEDSFSLPSPTPPMEEETISKREEEVDSEEMECPPEVVELIRSSTKTRNEVKNPVVLFSISSLRKVLEEWVPKLHAAMKSCHEFNKNIDKNNTKVDLKLFLDEPAFGDVAHLTRMCFDCGVFGVEGMVCLEDLSHEVLCSDEKTMPNGPLAVQDGAEIIDEKNLKNGGIRPLLHNSLETVSERMTNGFNGVYDAGQSTQAGKTTVSDLKSISSNSTDVQEVSVKVEISNSDTKEAFQTLPMDKHSSGEDKLILSTNKRCNEALPNSTMNGDFSNGEGTHGPSFSQKEQGIFSSAKDRMLVCLQCKEGTAFSRIPHENAESQRSEQRENDTIRSKFLSYYFFLLNVKQLRRTLFMSKGDRRTTWRAFIDGMSGLVTTDDVIVKYLKDGDPRRALHELHDGMEAYSSILLYHLTRLYEYDRRETMITCARMFPDVQPWEVMEICRQNSGLCFEVRSDDFVFYVEQLMRWRAEVGITKEQTVSKICEDVGVAVWWFHCSLVVDSSRDGIHCQHCGNPRPGSHMIPWQKADHLQQLIDFLLQEDPKECNDFMDLCLKHGYWVGLTRLCVRKNLRQDALKLVFSLGDLNLIKDTQPWGSLPKSLDEWKYLLELLLSRDGNSDKSHACPHSCMPLSLTDWTPNLTWSNVINLMLERLGAGHTVNLLQALPRDTPLLTTDFYYSCLLGAVIERRQRTLIHELLKKLDSYLWSQRSGSLAPKLNSFRKEEETYGPKSKEDVNPPLESMEQFRTLEDGASNWGQNIRLSDGECLVCSLKLCEQISTSNQGLLLFECGHIFHKHCVPEAACILCFQQNLTTIG</sequence>
<evidence type="ECO:0000259" key="3">
    <source>
        <dbReference type="Pfam" id="PF23758"/>
    </source>
</evidence>
<dbReference type="CDD" id="cd16484">
    <property type="entry name" value="RING-H2_Vps"/>
    <property type="match status" value="1"/>
</dbReference>
<feature type="region of interest" description="Disordered" evidence="1">
    <location>
        <begin position="475"/>
        <end position="494"/>
    </location>
</feature>
<comment type="caution">
    <text evidence="4">The sequence shown here is derived from an EMBL/GenBank/DDBJ whole genome shotgun (WGS) entry which is preliminary data.</text>
</comment>
<dbReference type="Pfam" id="PF23756">
    <property type="entry name" value="Beta-prop_HPS5"/>
    <property type="match status" value="1"/>
</dbReference>
<evidence type="ECO:0008006" key="6">
    <source>
        <dbReference type="Google" id="ProtNLM"/>
    </source>
</evidence>
<dbReference type="InterPro" id="IPR036322">
    <property type="entry name" value="WD40_repeat_dom_sf"/>
</dbReference>
<dbReference type="GO" id="GO:0005737">
    <property type="term" value="C:cytoplasm"/>
    <property type="evidence" value="ECO:0007669"/>
    <property type="project" value="TreeGrafter"/>
</dbReference>
<reference evidence="4 5" key="1">
    <citation type="journal article" date="2018" name="Sci. Rep.">
        <title>Comparative analysis of the Pocillopora damicornis genome highlights role of immune system in coral evolution.</title>
        <authorList>
            <person name="Cunning R."/>
            <person name="Bay R.A."/>
            <person name="Gillette P."/>
            <person name="Baker A.C."/>
            <person name="Traylor-Knowles N."/>
        </authorList>
    </citation>
    <scope>NUCLEOTIDE SEQUENCE [LARGE SCALE GENOMIC DNA]</scope>
    <source>
        <strain evidence="4">RSMAS</strain>
        <tissue evidence="4">Whole animal</tissue>
    </source>
</reference>
<evidence type="ECO:0000313" key="4">
    <source>
        <dbReference type="EMBL" id="RMX40764.1"/>
    </source>
</evidence>
<dbReference type="InterPro" id="IPR056499">
    <property type="entry name" value="Beta-prop_HPS5-like"/>
</dbReference>
<evidence type="ECO:0000256" key="1">
    <source>
        <dbReference type="SAM" id="MobiDB-lite"/>
    </source>
</evidence>
<dbReference type="SUPFAM" id="SSF50978">
    <property type="entry name" value="WD40 repeat-like"/>
    <property type="match status" value="1"/>
</dbReference>